<proteinExistence type="inferred from homology"/>
<keyword evidence="3" id="KW-0378">Hydrolase</keyword>
<keyword evidence="7" id="KW-1185">Reference proteome</keyword>
<dbReference type="SUPFAM" id="SSF56281">
    <property type="entry name" value="Metallo-hydrolase/oxidoreductase"/>
    <property type="match status" value="1"/>
</dbReference>
<dbReference type="PANTHER" id="PTHR42978">
    <property type="entry name" value="QUORUM-QUENCHING LACTONASE YTNP-RELATED-RELATED"/>
    <property type="match status" value="1"/>
</dbReference>
<keyword evidence="2" id="KW-0479">Metal-binding</keyword>
<evidence type="ECO:0000259" key="5">
    <source>
        <dbReference type="SMART" id="SM00849"/>
    </source>
</evidence>
<dbReference type="InterPro" id="IPR051013">
    <property type="entry name" value="MBL_superfamily_lactonases"/>
</dbReference>
<evidence type="ECO:0000313" key="6">
    <source>
        <dbReference type="EMBL" id="UQT60760.1"/>
    </source>
</evidence>
<evidence type="ECO:0000256" key="1">
    <source>
        <dbReference type="ARBA" id="ARBA00007749"/>
    </source>
</evidence>
<dbReference type="SMART" id="SM00849">
    <property type="entry name" value="Lactamase_B"/>
    <property type="match status" value="1"/>
</dbReference>
<dbReference type="InterPro" id="IPR036866">
    <property type="entry name" value="RibonucZ/Hydroxyglut_hydro"/>
</dbReference>
<comment type="similarity">
    <text evidence="1">Belongs to the metallo-beta-lactamase superfamily.</text>
</comment>
<keyword evidence="4" id="KW-0862">Zinc</keyword>
<protein>
    <submittedName>
        <fullName evidence="6">MBL fold metallo-hydrolase</fullName>
    </submittedName>
</protein>
<sequence length="282" mass="29285">MATSIEVGTIRITALSDGASHMPPMFYPGLDFEAHPELLEGDGTYHIPAGCYLIQGEGFTVLVDAGSGPDSIPFPAELAAAAGLDAAPEFIAEGGRLPAALAATGVAPGDIGTLFLTHLHGDHVGWVAPGGKLFFPNAEIVYGAADWDALIAPAPADDPARLGMEAAKAAGVLRAIDAPIMEIAPGVTALHAPGHTPGHYALRIASGGQEAYLLGDAVHHPLQLGDTGISFLMDADPEHALRTREKLLARFAGTEVALGIDHFPGLDFKRITVDDGRRWTDA</sequence>
<dbReference type="CDD" id="cd07720">
    <property type="entry name" value="OPHC2-like_MBL-fold"/>
    <property type="match status" value="1"/>
</dbReference>
<evidence type="ECO:0000256" key="4">
    <source>
        <dbReference type="ARBA" id="ARBA00022833"/>
    </source>
</evidence>
<dbReference type="Proteomes" id="UP000829992">
    <property type="component" value="Chromosome"/>
</dbReference>
<evidence type="ECO:0000256" key="3">
    <source>
        <dbReference type="ARBA" id="ARBA00022801"/>
    </source>
</evidence>
<dbReference type="InterPro" id="IPR001279">
    <property type="entry name" value="Metallo-B-lactamas"/>
</dbReference>
<dbReference type="EMBL" id="CP097289">
    <property type="protein sequence ID" value="UQT60760.1"/>
    <property type="molecule type" value="Genomic_DNA"/>
</dbReference>
<dbReference type="Pfam" id="PF00753">
    <property type="entry name" value="Lactamase_B"/>
    <property type="match status" value="1"/>
</dbReference>
<organism evidence="6 7">
    <name type="scientific">Streptomyces durmitorensis</name>
    <dbReference type="NCBI Taxonomy" id="319947"/>
    <lineage>
        <taxon>Bacteria</taxon>
        <taxon>Bacillati</taxon>
        <taxon>Actinomycetota</taxon>
        <taxon>Actinomycetes</taxon>
        <taxon>Kitasatosporales</taxon>
        <taxon>Streptomycetaceae</taxon>
        <taxon>Streptomyces</taxon>
    </lineage>
</organism>
<gene>
    <name evidence="6" type="ORF">M4V62_40010</name>
</gene>
<evidence type="ECO:0000256" key="2">
    <source>
        <dbReference type="ARBA" id="ARBA00022723"/>
    </source>
</evidence>
<reference evidence="6 7" key="1">
    <citation type="submission" date="2022-05" db="EMBL/GenBank/DDBJ databases">
        <authorList>
            <person name="Zhou X."/>
            <person name="Li K."/>
            <person name="Man Y."/>
        </authorList>
    </citation>
    <scope>NUCLEOTIDE SEQUENCE [LARGE SCALE GENOMIC DNA]</scope>
    <source>
        <strain evidence="6 7">MS405</strain>
    </source>
</reference>
<dbReference type="Gene3D" id="3.60.15.10">
    <property type="entry name" value="Ribonuclease Z/Hydroxyacylglutathione hydrolase-like"/>
    <property type="match status" value="1"/>
</dbReference>
<dbReference type="PANTHER" id="PTHR42978:SF6">
    <property type="entry name" value="QUORUM-QUENCHING LACTONASE YTNP-RELATED"/>
    <property type="match status" value="1"/>
</dbReference>
<evidence type="ECO:0000313" key="7">
    <source>
        <dbReference type="Proteomes" id="UP000829992"/>
    </source>
</evidence>
<accession>A0ABY4Q5U8</accession>
<feature type="domain" description="Metallo-beta-lactamase" evidence="5">
    <location>
        <begin position="48"/>
        <end position="260"/>
    </location>
</feature>
<dbReference type="RefSeq" id="WP_249592093.1">
    <property type="nucleotide sequence ID" value="NZ_BAAAQL010000018.1"/>
</dbReference>
<name>A0ABY4Q5U8_9ACTN</name>